<dbReference type="InterPro" id="IPR015414">
    <property type="entry name" value="TMEM64"/>
</dbReference>
<dbReference type="AlphaFoldDB" id="A0A1V8XCK8"/>
<dbReference type="Pfam" id="PF09335">
    <property type="entry name" value="VTT_dom"/>
    <property type="match status" value="1"/>
</dbReference>
<evidence type="ECO:0000313" key="9">
    <source>
        <dbReference type="Proteomes" id="UP000352698"/>
    </source>
</evidence>
<comment type="similarity">
    <text evidence="6">Belongs to the TVP38/TMEM64 family.</text>
</comment>
<dbReference type="Proteomes" id="UP000352698">
    <property type="component" value="Unassembled WGS sequence"/>
</dbReference>
<feature type="transmembrane region" description="Helical" evidence="6">
    <location>
        <begin position="6"/>
        <end position="26"/>
    </location>
</feature>
<feature type="transmembrane region" description="Helical" evidence="6">
    <location>
        <begin position="168"/>
        <end position="186"/>
    </location>
</feature>
<reference evidence="8 9" key="1">
    <citation type="submission" date="2019-05" db="EMBL/GenBank/DDBJ databases">
        <authorList>
            <consortium name="Pathogen Informatics"/>
        </authorList>
    </citation>
    <scope>NUCLEOTIDE SEQUENCE [LARGE SCALE GENOMIC DNA]</scope>
    <source>
        <strain evidence="8 9">NCTC12204</strain>
    </source>
</reference>
<dbReference type="RefSeq" id="WP_010720092.1">
    <property type="nucleotide sequence ID" value="NZ_CAACXU010000005.1"/>
</dbReference>
<sequence length="225" mass="25079">MKTKKLRVFLIIIGLLLILFIGYRLYLEYQTDIQMFLDPKTSRQALLDQIRSHGFRTALFLILLISVMCAVPGIPTSVIGVLVGLSYGPLLGTLINVSGNAFGNMLSIFLMQHLKLFDHSKKSNRWVTAIRNMKHPKIGVMVGYMVPVIPSSVINFAAMTLNLQIRDIILSIVIGVIPSSILYACGGEALFHGYSKTALLLVASVLILTLLVVIIYKDRRKRHVK</sequence>
<feature type="transmembrane region" description="Helical" evidence="6">
    <location>
        <begin position="59"/>
        <end position="85"/>
    </location>
</feature>
<comment type="caution">
    <text evidence="8">The sequence shown here is derived from an EMBL/GenBank/DDBJ whole genome shotgun (WGS) entry which is preliminary data.</text>
</comment>
<dbReference type="InterPro" id="IPR032816">
    <property type="entry name" value="VTT_dom"/>
</dbReference>
<keyword evidence="3 6" id="KW-0812">Transmembrane</keyword>
<feature type="transmembrane region" description="Helical" evidence="6">
    <location>
        <begin position="138"/>
        <end position="162"/>
    </location>
</feature>
<dbReference type="GO" id="GO:0005886">
    <property type="term" value="C:plasma membrane"/>
    <property type="evidence" value="ECO:0007669"/>
    <property type="project" value="UniProtKB-SubCell"/>
</dbReference>
<dbReference type="GeneID" id="56785880"/>
<protein>
    <recommendedName>
        <fullName evidence="6">TVP38/TMEM64 family membrane protein</fullName>
    </recommendedName>
</protein>
<dbReference type="PANTHER" id="PTHR12677">
    <property type="entry name" value="GOLGI APPARATUS MEMBRANE PROTEIN TVP38-RELATED"/>
    <property type="match status" value="1"/>
</dbReference>
<organism evidence="8 9">
    <name type="scientific">Enterococcus hirae</name>
    <dbReference type="NCBI Taxonomy" id="1354"/>
    <lineage>
        <taxon>Bacteria</taxon>
        <taxon>Bacillati</taxon>
        <taxon>Bacillota</taxon>
        <taxon>Bacilli</taxon>
        <taxon>Lactobacillales</taxon>
        <taxon>Enterococcaceae</taxon>
        <taxon>Enterococcus</taxon>
    </lineage>
</organism>
<proteinExistence type="inferred from homology"/>
<evidence type="ECO:0000256" key="6">
    <source>
        <dbReference type="RuleBase" id="RU366058"/>
    </source>
</evidence>
<feature type="transmembrane region" description="Helical" evidence="6">
    <location>
        <begin position="97"/>
        <end position="117"/>
    </location>
</feature>
<evidence type="ECO:0000256" key="4">
    <source>
        <dbReference type="ARBA" id="ARBA00022989"/>
    </source>
</evidence>
<name>A0A1V8XCK8_ENTHR</name>
<keyword evidence="4 6" id="KW-1133">Transmembrane helix</keyword>
<evidence type="ECO:0000256" key="3">
    <source>
        <dbReference type="ARBA" id="ARBA00022692"/>
    </source>
</evidence>
<accession>A0A1V8XCK8</accession>
<evidence type="ECO:0000256" key="5">
    <source>
        <dbReference type="ARBA" id="ARBA00023136"/>
    </source>
</evidence>
<evidence type="ECO:0000256" key="1">
    <source>
        <dbReference type="ARBA" id="ARBA00004651"/>
    </source>
</evidence>
<dbReference type="PANTHER" id="PTHR12677:SF59">
    <property type="entry name" value="GOLGI APPARATUS MEMBRANE PROTEIN TVP38-RELATED"/>
    <property type="match status" value="1"/>
</dbReference>
<evidence type="ECO:0000259" key="7">
    <source>
        <dbReference type="Pfam" id="PF09335"/>
    </source>
</evidence>
<dbReference type="STRING" id="1354.A6P53_01855"/>
<gene>
    <name evidence="8" type="primary">ydjZ_2</name>
    <name evidence="8" type="ORF">NCTC12204_00449</name>
</gene>
<evidence type="ECO:0000313" key="8">
    <source>
        <dbReference type="EMBL" id="VTQ59694.1"/>
    </source>
</evidence>
<comment type="subcellular location">
    <subcellularLocation>
        <location evidence="1 6">Cell membrane</location>
        <topology evidence="1 6">Multi-pass membrane protein</topology>
    </subcellularLocation>
</comment>
<feature type="transmembrane region" description="Helical" evidence="6">
    <location>
        <begin position="198"/>
        <end position="216"/>
    </location>
</feature>
<dbReference type="EMBL" id="CABEEP010000001">
    <property type="protein sequence ID" value="VTQ59694.1"/>
    <property type="molecule type" value="Genomic_DNA"/>
</dbReference>
<feature type="domain" description="VTT" evidence="7">
    <location>
        <begin position="74"/>
        <end position="187"/>
    </location>
</feature>
<keyword evidence="2 6" id="KW-1003">Cell membrane</keyword>
<evidence type="ECO:0000256" key="2">
    <source>
        <dbReference type="ARBA" id="ARBA00022475"/>
    </source>
</evidence>
<keyword evidence="5 6" id="KW-0472">Membrane</keyword>